<evidence type="ECO:0000256" key="2">
    <source>
        <dbReference type="SAM" id="Phobius"/>
    </source>
</evidence>
<evidence type="ECO:0000313" key="3">
    <source>
        <dbReference type="EMBL" id="CAA9263504.1"/>
    </source>
</evidence>
<feature type="compositionally biased region" description="Basic residues" evidence="1">
    <location>
        <begin position="96"/>
        <end position="126"/>
    </location>
</feature>
<feature type="region of interest" description="Disordered" evidence="1">
    <location>
        <begin position="1"/>
        <end position="155"/>
    </location>
</feature>
<proteinExistence type="predicted"/>
<feature type="compositionally biased region" description="Gly residues" evidence="1">
    <location>
        <begin position="1"/>
        <end position="10"/>
    </location>
</feature>
<sequence>ELGRPRGGGARAQPRRRLRRPAARGGVRRHGRSGHQHRARRRRRGWRCGPAGHRPGGDGEPGGRRDLHGAGRVHLGEDAERAARPRGREGAPRARAQPRRGARRAHRDAAGARRRRRAGARGRRPAVPRSGDRSAPARRRRTRPQPRGQALSDDGGGLLVRHLRRRRAAAAAALPARLLVALGGAAVRRHRARRRRGAVLPVHTPAVVVRRAPSADLRSGRGGHHVRDRLADRRNRRL</sequence>
<protein>
    <submittedName>
        <fullName evidence="3">Nodulin-related protein SCO_2027</fullName>
    </submittedName>
</protein>
<feature type="compositionally biased region" description="Basic and acidic residues" evidence="1">
    <location>
        <begin position="55"/>
        <end position="92"/>
    </location>
</feature>
<dbReference type="EMBL" id="CADCTN010000192">
    <property type="protein sequence ID" value="CAA9263504.1"/>
    <property type="molecule type" value="Genomic_DNA"/>
</dbReference>
<feature type="compositionally biased region" description="Basic residues" evidence="1">
    <location>
        <begin position="13"/>
        <end position="46"/>
    </location>
</feature>
<gene>
    <name evidence="3" type="ORF">AVDCRST_MAG52-2697</name>
</gene>
<feature type="compositionally biased region" description="Basic and acidic residues" evidence="1">
    <location>
        <begin position="228"/>
        <end position="238"/>
    </location>
</feature>
<feature type="transmembrane region" description="Helical" evidence="2">
    <location>
        <begin position="168"/>
        <end position="187"/>
    </location>
</feature>
<dbReference type="AlphaFoldDB" id="A0A6J4IZG4"/>
<keyword evidence="2" id="KW-0472">Membrane</keyword>
<evidence type="ECO:0000256" key="1">
    <source>
        <dbReference type="SAM" id="MobiDB-lite"/>
    </source>
</evidence>
<organism evidence="3">
    <name type="scientific">uncultured Blastococcus sp</name>
    <dbReference type="NCBI Taxonomy" id="217144"/>
    <lineage>
        <taxon>Bacteria</taxon>
        <taxon>Bacillati</taxon>
        <taxon>Actinomycetota</taxon>
        <taxon>Actinomycetes</taxon>
        <taxon>Geodermatophilales</taxon>
        <taxon>Geodermatophilaceae</taxon>
        <taxon>Blastococcus</taxon>
        <taxon>environmental samples</taxon>
    </lineage>
</organism>
<feature type="non-terminal residue" evidence="3">
    <location>
        <position position="238"/>
    </location>
</feature>
<reference evidence="3" key="1">
    <citation type="submission" date="2020-02" db="EMBL/GenBank/DDBJ databases">
        <authorList>
            <person name="Meier V. D."/>
        </authorList>
    </citation>
    <scope>NUCLEOTIDE SEQUENCE</scope>
    <source>
        <strain evidence="3">AVDCRST_MAG52</strain>
    </source>
</reference>
<keyword evidence="2" id="KW-0812">Transmembrane</keyword>
<keyword evidence="2" id="KW-1133">Transmembrane helix</keyword>
<feature type="region of interest" description="Disordered" evidence="1">
    <location>
        <begin position="211"/>
        <end position="238"/>
    </location>
</feature>
<name>A0A6J4IZG4_9ACTN</name>
<accession>A0A6J4IZG4</accession>
<feature type="non-terminal residue" evidence="3">
    <location>
        <position position="1"/>
    </location>
</feature>